<feature type="signal peptide" evidence="1">
    <location>
        <begin position="1"/>
        <end position="21"/>
    </location>
</feature>
<reference evidence="2" key="1">
    <citation type="submission" date="2014-11" db="EMBL/GenBank/DDBJ databases">
        <authorList>
            <person name="Amaro Gonzalez C."/>
        </authorList>
    </citation>
    <scope>NUCLEOTIDE SEQUENCE</scope>
</reference>
<protein>
    <submittedName>
        <fullName evidence="2">Uncharacterized protein</fullName>
    </submittedName>
</protein>
<dbReference type="EMBL" id="GBXM01101180">
    <property type="protein sequence ID" value="JAH07397.1"/>
    <property type="molecule type" value="Transcribed_RNA"/>
</dbReference>
<proteinExistence type="predicted"/>
<dbReference type="AlphaFoldDB" id="A0A0E9PT00"/>
<feature type="chain" id="PRO_5002431056" evidence="1">
    <location>
        <begin position="22"/>
        <end position="31"/>
    </location>
</feature>
<sequence>MTLHFVTLGLFFCLLCPPALQVNHKTHIFSS</sequence>
<name>A0A0E9PT00_ANGAN</name>
<reference evidence="2" key="2">
    <citation type="journal article" date="2015" name="Fish Shellfish Immunol.">
        <title>Early steps in the European eel (Anguilla anguilla)-Vibrio vulnificus interaction in the gills: Role of the RtxA13 toxin.</title>
        <authorList>
            <person name="Callol A."/>
            <person name="Pajuelo D."/>
            <person name="Ebbesson L."/>
            <person name="Teles M."/>
            <person name="MacKenzie S."/>
            <person name="Amaro C."/>
        </authorList>
    </citation>
    <scope>NUCLEOTIDE SEQUENCE</scope>
</reference>
<evidence type="ECO:0000313" key="2">
    <source>
        <dbReference type="EMBL" id="JAH07397.1"/>
    </source>
</evidence>
<evidence type="ECO:0000256" key="1">
    <source>
        <dbReference type="SAM" id="SignalP"/>
    </source>
</evidence>
<organism evidence="2">
    <name type="scientific">Anguilla anguilla</name>
    <name type="common">European freshwater eel</name>
    <name type="synonym">Muraena anguilla</name>
    <dbReference type="NCBI Taxonomy" id="7936"/>
    <lineage>
        <taxon>Eukaryota</taxon>
        <taxon>Metazoa</taxon>
        <taxon>Chordata</taxon>
        <taxon>Craniata</taxon>
        <taxon>Vertebrata</taxon>
        <taxon>Euteleostomi</taxon>
        <taxon>Actinopterygii</taxon>
        <taxon>Neopterygii</taxon>
        <taxon>Teleostei</taxon>
        <taxon>Anguilliformes</taxon>
        <taxon>Anguillidae</taxon>
        <taxon>Anguilla</taxon>
    </lineage>
</organism>
<keyword evidence="1" id="KW-0732">Signal</keyword>
<accession>A0A0E9PT00</accession>